<dbReference type="InterPro" id="IPR021787">
    <property type="entry name" value="DUF3352"/>
</dbReference>
<proteinExistence type="predicted"/>
<organism evidence="1 2">
    <name type="scientific">Aphanothece sacrum FPU1</name>
    <dbReference type="NCBI Taxonomy" id="1920663"/>
    <lineage>
        <taxon>Bacteria</taxon>
        <taxon>Bacillati</taxon>
        <taxon>Cyanobacteriota</taxon>
        <taxon>Cyanophyceae</taxon>
        <taxon>Oscillatoriophycideae</taxon>
        <taxon>Chroococcales</taxon>
        <taxon>Aphanothecaceae</taxon>
        <taxon>Aphanothece</taxon>
    </lineage>
</organism>
<accession>A0A401IM89</accession>
<dbReference type="Pfam" id="PF11832">
    <property type="entry name" value="DUF3352"/>
    <property type="match status" value="1"/>
</dbReference>
<keyword evidence="2" id="KW-1185">Reference proteome</keyword>
<dbReference type="Proteomes" id="UP000287247">
    <property type="component" value="Unassembled WGS sequence"/>
</dbReference>
<evidence type="ECO:0000313" key="2">
    <source>
        <dbReference type="Proteomes" id="UP000287247"/>
    </source>
</evidence>
<evidence type="ECO:0000313" key="1">
    <source>
        <dbReference type="EMBL" id="GBF82361.1"/>
    </source>
</evidence>
<gene>
    <name evidence="1" type="ORF">AsFPU1_3789</name>
</gene>
<name>A0A401IM89_APHSA</name>
<dbReference type="AlphaFoldDB" id="A0A401IM89"/>
<protein>
    <recommendedName>
        <fullName evidence="3">DUF3352 domain-containing protein</fullName>
    </recommendedName>
</protein>
<sequence length="570" mass="62442">MVVDHPRKITVKFRPFLITLAITAVLFLSLAGGSLYSILAQSPLNLLEGGVTKNPVAAVFVPKQAPVMVSLLTNPDRLESFARLIALPQNRRRSRREIRQIEETLLAKTGLDYSTQIQPWLGEEITLAVTSLDFDHNRDNGINAGYLLAVSTKDQQLAKEFLQTSYSKDAIAGTSDLVFEAYKGINLIYQRSREINSKTPLSASAFVNNMVLFANDPIVLKEAINNVQVPDLNLKNSTAYQQALDTIIDPRIGIVYTNFPALSAWLSNLSIPELPEITQTLTVAFSLKSEGLVAQTALIGVSGANDRPAALSNPVGALAYIPASSVLTAAGTDLNQLWQQIETGLEKDSPLQQFLNRSITYLQEPLGLNLSKEVFPWVQGEFSLGLVPHPDGGEPDWIFVAQKIPGVNINEVLEKFDELAQDQGYSVGNLSLLDTDVTAWTKLSTAINKGKTNLARLEAQVSGVHGEIDNYVIFSSSVEGISQAISNTTPKLLETEEFQHVIEGLSPENDGYFYVNWTETQPILTQKLPIARVVEFGVKPLLKNLHSLTLSSQGSEKGIRRATIFFNVGV</sequence>
<reference evidence="2" key="1">
    <citation type="submission" date="2017-05" db="EMBL/GenBank/DDBJ databases">
        <title>Physiological properties and genetic analysis related to exopolysaccharide production of fresh-water unicellular cyanobacterium Aphanothece sacrum, Suizenji Nori, that has been cultured as a food source in Japan.</title>
        <authorList>
            <person name="Kanesaki Y."/>
            <person name="Yoshikawa S."/>
            <person name="Ohki K."/>
        </authorList>
    </citation>
    <scope>NUCLEOTIDE SEQUENCE [LARGE SCALE GENOMIC DNA]</scope>
    <source>
        <strain evidence="2">FPU1</strain>
    </source>
</reference>
<evidence type="ECO:0008006" key="3">
    <source>
        <dbReference type="Google" id="ProtNLM"/>
    </source>
</evidence>
<dbReference type="EMBL" id="BDQK01000016">
    <property type="protein sequence ID" value="GBF82361.1"/>
    <property type="molecule type" value="Genomic_DNA"/>
</dbReference>
<comment type="caution">
    <text evidence="1">The sequence shown here is derived from an EMBL/GenBank/DDBJ whole genome shotgun (WGS) entry which is preliminary data.</text>
</comment>